<evidence type="ECO:0000256" key="1">
    <source>
        <dbReference type="ARBA" id="ARBA00006174"/>
    </source>
</evidence>
<accession>A0A381WFT0</accession>
<dbReference type="Gene3D" id="1.10.4100.10">
    <property type="entry name" value="2-methylcitrate dehydratase PrpD"/>
    <property type="match status" value="1"/>
</dbReference>
<dbReference type="Pfam" id="PF03972">
    <property type="entry name" value="MmgE_PrpD_N"/>
    <property type="match status" value="1"/>
</dbReference>
<dbReference type="InterPro" id="IPR005656">
    <property type="entry name" value="MmgE_PrpD"/>
</dbReference>
<proteinExistence type="inferred from homology"/>
<feature type="domain" description="MmgE/PrpD N-terminal" evidence="2">
    <location>
        <begin position="2"/>
        <end position="171"/>
    </location>
</feature>
<dbReference type="PANTHER" id="PTHR16943">
    <property type="entry name" value="2-METHYLCITRATE DEHYDRATASE-RELATED"/>
    <property type="match status" value="1"/>
</dbReference>
<dbReference type="InterPro" id="IPR045336">
    <property type="entry name" value="MmgE_PrpD_N"/>
</dbReference>
<sequence length="270" mass="27609">MAAFANGVSAHAFELDDVHEEAISHPGAVIVPATLAIGNRIGATGCQVLDAIVVGYEAMGRAGIAVGPVAHMMAGFHPTGQSGVFGAAAAVGRLLDFGPDMMTRALGIAATFSSGSTEFSQSGGSTKRLHAGRASEGGLTAALLASDGLDGPADGLAGRYGFCRTTTSQPAVHLLTERLGERWMIDEITVKPYAACSDIHPLIDAAIEIRCRGVSPDDIAEIYAEVPTKAAEQNSLDGTTSVMAAQYSGPFNVAAAFLADPGDPATYSDD</sequence>
<comment type="similarity">
    <text evidence="1">Belongs to the PrpD family.</text>
</comment>
<dbReference type="InterPro" id="IPR042188">
    <property type="entry name" value="MmgE/PrpD_sf_2"/>
</dbReference>
<evidence type="ECO:0000259" key="2">
    <source>
        <dbReference type="Pfam" id="PF03972"/>
    </source>
</evidence>
<name>A0A381WFT0_9ZZZZ</name>
<dbReference type="AlphaFoldDB" id="A0A381WFT0"/>
<protein>
    <recommendedName>
        <fullName evidence="2">MmgE/PrpD N-terminal domain-containing protein</fullName>
    </recommendedName>
</protein>
<dbReference type="InterPro" id="IPR042183">
    <property type="entry name" value="MmgE/PrpD_sf_1"/>
</dbReference>
<dbReference type="GO" id="GO:0016829">
    <property type="term" value="F:lyase activity"/>
    <property type="evidence" value="ECO:0007669"/>
    <property type="project" value="InterPro"/>
</dbReference>
<reference evidence="3" key="1">
    <citation type="submission" date="2018-05" db="EMBL/GenBank/DDBJ databases">
        <authorList>
            <person name="Lanie J.A."/>
            <person name="Ng W.-L."/>
            <person name="Kazmierczak K.M."/>
            <person name="Andrzejewski T.M."/>
            <person name="Davidsen T.M."/>
            <person name="Wayne K.J."/>
            <person name="Tettelin H."/>
            <person name="Glass J.I."/>
            <person name="Rusch D."/>
            <person name="Podicherti R."/>
            <person name="Tsui H.-C.T."/>
            <person name="Winkler M.E."/>
        </authorList>
    </citation>
    <scope>NUCLEOTIDE SEQUENCE</scope>
</reference>
<dbReference type="SUPFAM" id="SSF103378">
    <property type="entry name" value="2-methylcitrate dehydratase PrpD"/>
    <property type="match status" value="1"/>
</dbReference>
<dbReference type="Gene3D" id="3.30.1330.120">
    <property type="entry name" value="2-methylcitrate dehydratase PrpD"/>
    <property type="match status" value="1"/>
</dbReference>
<dbReference type="PANTHER" id="PTHR16943:SF8">
    <property type="entry name" value="2-METHYLCITRATE DEHYDRATASE"/>
    <property type="match status" value="1"/>
</dbReference>
<evidence type="ECO:0000313" key="3">
    <source>
        <dbReference type="EMBL" id="SVA51369.1"/>
    </source>
</evidence>
<organism evidence="3">
    <name type="scientific">marine metagenome</name>
    <dbReference type="NCBI Taxonomy" id="408172"/>
    <lineage>
        <taxon>unclassified sequences</taxon>
        <taxon>metagenomes</taxon>
        <taxon>ecological metagenomes</taxon>
    </lineage>
</organism>
<feature type="non-terminal residue" evidence="3">
    <location>
        <position position="270"/>
    </location>
</feature>
<gene>
    <name evidence="3" type="ORF">METZ01_LOCUS104223</name>
</gene>
<dbReference type="EMBL" id="UINC01011673">
    <property type="protein sequence ID" value="SVA51369.1"/>
    <property type="molecule type" value="Genomic_DNA"/>
</dbReference>
<dbReference type="InterPro" id="IPR036148">
    <property type="entry name" value="MmgE/PrpD_sf"/>
</dbReference>